<proteinExistence type="predicted"/>
<accession>A0ABN7U2E6</accession>
<name>A0ABN7U2E6_GIGMA</name>
<evidence type="ECO:0000313" key="3">
    <source>
        <dbReference type="EMBL" id="CAG8461233.1"/>
    </source>
</evidence>
<feature type="compositionally biased region" description="Basic and acidic residues" evidence="2">
    <location>
        <begin position="396"/>
        <end position="415"/>
    </location>
</feature>
<evidence type="ECO:0000256" key="2">
    <source>
        <dbReference type="SAM" id="MobiDB-lite"/>
    </source>
</evidence>
<dbReference type="EMBL" id="CAJVQB010000047">
    <property type="protein sequence ID" value="CAG8461233.1"/>
    <property type="molecule type" value="Genomic_DNA"/>
</dbReference>
<keyword evidence="4" id="KW-1185">Reference proteome</keyword>
<dbReference type="Proteomes" id="UP000789901">
    <property type="component" value="Unassembled WGS sequence"/>
</dbReference>
<feature type="region of interest" description="Disordered" evidence="2">
    <location>
        <begin position="391"/>
        <end position="431"/>
    </location>
</feature>
<gene>
    <name evidence="3" type="ORF">GMARGA_LOCUS317</name>
</gene>
<reference evidence="3 4" key="1">
    <citation type="submission" date="2021-06" db="EMBL/GenBank/DDBJ databases">
        <authorList>
            <person name="Kallberg Y."/>
            <person name="Tangrot J."/>
            <person name="Rosling A."/>
        </authorList>
    </citation>
    <scope>NUCLEOTIDE SEQUENCE [LARGE SCALE GENOMIC DNA]</scope>
    <source>
        <strain evidence="3 4">120-4 pot B 10/14</strain>
    </source>
</reference>
<keyword evidence="1" id="KW-0175">Coiled coil</keyword>
<sequence>MTEEQKIELTETSNAEEIEATSLKYEEKLKKEREEKKVNLNAYLKEKQKRIDVEEENNRLKEKLEKKTLEGLREKELERKTQKEQDNLLKTMTIEKNAYLKTLENKVVYDRTFRTLELNEDREDFKREVNVIPFRLGRLMDTVEYEITNEERFEEALESEIACKEFTKTLIEQTAENIDLRLEEKIPQLICYPQDPDDKSSDYTPMETKIRSYKRMICLIDSKAKNTIDIGGYKDNVNFPALDLEKRFGPENVLEDNLPNNYGMMVFDERCLQLYKRGKQKGFRHKEEAENAQQQGTILTKPVIRKNLEKQVKELEQLLNEEGQKEQEWEQEINQATQHIQRLEKQIQALTILADKRKEDLEREKQALIELAKQKIANKKEASELLKQKQLTEQGEQEKKDWEKERKKYEEKDQEIQQLKTTSDNLQQGLNDLQEQNKELIKEKEQLTQELALKNN</sequence>
<feature type="coiled-coil region" evidence="1">
    <location>
        <begin position="15"/>
        <end position="70"/>
    </location>
</feature>
<comment type="caution">
    <text evidence="3">The sequence shown here is derived from an EMBL/GenBank/DDBJ whole genome shotgun (WGS) entry which is preliminary data.</text>
</comment>
<organism evidence="3 4">
    <name type="scientific">Gigaspora margarita</name>
    <dbReference type="NCBI Taxonomy" id="4874"/>
    <lineage>
        <taxon>Eukaryota</taxon>
        <taxon>Fungi</taxon>
        <taxon>Fungi incertae sedis</taxon>
        <taxon>Mucoromycota</taxon>
        <taxon>Glomeromycotina</taxon>
        <taxon>Glomeromycetes</taxon>
        <taxon>Diversisporales</taxon>
        <taxon>Gigasporaceae</taxon>
        <taxon>Gigaspora</taxon>
    </lineage>
</organism>
<protein>
    <submittedName>
        <fullName evidence="3">16971_t:CDS:1</fullName>
    </submittedName>
</protein>
<feature type="compositionally biased region" description="Polar residues" evidence="2">
    <location>
        <begin position="416"/>
        <end position="431"/>
    </location>
</feature>
<evidence type="ECO:0000313" key="4">
    <source>
        <dbReference type="Proteomes" id="UP000789901"/>
    </source>
</evidence>
<evidence type="ECO:0000256" key="1">
    <source>
        <dbReference type="SAM" id="Coils"/>
    </source>
</evidence>